<reference evidence="4" key="1">
    <citation type="submission" date="2017-06" db="EMBL/GenBank/DDBJ databases">
        <authorList>
            <person name="Cremers G."/>
        </authorList>
    </citation>
    <scope>NUCLEOTIDE SEQUENCE [LARGE SCALE GENOMIC DNA]</scope>
</reference>
<feature type="transmembrane region" description="Helical" evidence="1">
    <location>
        <begin position="185"/>
        <end position="208"/>
    </location>
</feature>
<proteinExistence type="predicted"/>
<evidence type="ECO:0000313" key="4">
    <source>
        <dbReference type="Proteomes" id="UP000218615"/>
    </source>
</evidence>
<evidence type="ECO:0000259" key="2">
    <source>
        <dbReference type="Pfam" id="PF02517"/>
    </source>
</evidence>
<evidence type="ECO:0000256" key="1">
    <source>
        <dbReference type="SAM" id="Phobius"/>
    </source>
</evidence>
<dbReference type="PANTHER" id="PTHR39430:SF1">
    <property type="entry name" value="PROTEASE"/>
    <property type="match status" value="1"/>
</dbReference>
<dbReference type="OrthoDB" id="148323at2157"/>
<organism evidence="3 4">
    <name type="scientific">Candidatus Methanoperedens nitratireducens</name>
    <dbReference type="NCBI Taxonomy" id="1392998"/>
    <lineage>
        <taxon>Archaea</taxon>
        <taxon>Methanobacteriati</taxon>
        <taxon>Methanobacteriota</taxon>
        <taxon>Stenosarchaea group</taxon>
        <taxon>Methanomicrobia</taxon>
        <taxon>Methanosarcinales</taxon>
        <taxon>ANME-2 cluster</taxon>
        <taxon>Candidatus Methanoperedentaceae</taxon>
        <taxon>Candidatus Methanoperedens</taxon>
    </lineage>
</organism>
<feature type="domain" description="CAAX prenyl protease 2/Lysostaphin resistance protein A-like" evidence="2">
    <location>
        <begin position="127"/>
        <end position="224"/>
    </location>
</feature>
<evidence type="ECO:0000313" key="3">
    <source>
        <dbReference type="EMBL" id="SNQ62798.1"/>
    </source>
</evidence>
<feature type="transmembrane region" description="Helical" evidence="1">
    <location>
        <begin position="95"/>
        <end position="114"/>
    </location>
</feature>
<sequence length="288" mass="32420">MIEILKKRRRAVFYFLVVLVILVSSISVLWLPPEMSAGMNSTGSQNTIEQKPEPPSLLAFIPLFAYFALILLPVIYKRYDGESFVWGHRFFKGAILGFILITMIFLIELSSGFLSIEDLLPDFQGILIAGIILQGIVAFGEELPFRGYILPDMQKRFGLWKAVILSSFFFSLLHIPSIVVLKTSGASIIIMVLTLTFAQMLLAFCYLYDGLRMSIGFHFTWNLFQYHVYSMRDGFGGILKTTSEYRLVTGGNLGPEAGLLGLFVVILALVIVFIWMGSINEESRQTQV</sequence>
<name>A0A284VUE1_9EURY</name>
<keyword evidence="1" id="KW-0472">Membrane</keyword>
<feature type="transmembrane region" description="Helical" evidence="1">
    <location>
        <begin position="126"/>
        <end position="145"/>
    </location>
</feature>
<dbReference type="PANTHER" id="PTHR39430">
    <property type="entry name" value="MEMBRANE-ASSOCIATED PROTEASE-RELATED"/>
    <property type="match status" value="1"/>
</dbReference>
<dbReference type="Proteomes" id="UP000218615">
    <property type="component" value="Unassembled WGS sequence"/>
</dbReference>
<dbReference type="InterPro" id="IPR003675">
    <property type="entry name" value="Rce1/LyrA-like_dom"/>
</dbReference>
<dbReference type="GO" id="GO:0080120">
    <property type="term" value="P:CAAX-box protein maturation"/>
    <property type="evidence" value="ECO:0007669"/>
    <property type="project" value="UniProtKB-ARBA"/>
</dbReference>
<keyword evidence="1" id="KW-0812">Transmembrane</keyword>
<protein>
    <recommendedName>
        <fullName evidence="2">CAAX prenyl protease 2/Lysostaphin resistance protein A-like domain-containing protein</fullName>
    </recommendedName>
</protein>
<feature type="transmembrane region" description="Helical" evidence="1">
    <location>
        <begin position="57"/>
        <end position="75"/>
    </location>
</feature>
<dbReference type="RefSeq" id="WP_179294076.1">
    <property type="nucleotide sequence ID" value="NZ_FZMP01000240.1"/>
</dbReference>
<keyword evidence="1" id="KW-1133">Transmembrane helix</keyword>
<dbReference type="AlphaFoldDB" id="A0A284VUE1"/>
<dbReference type="GO" id="GO:0004175">
    <property type="term" value="F:endopeptidase activity"/>
    <property type="evidence" value="ECO:0007669"/>
    <property type="project" value="UniProtKB-ARBA"/>
</dbReference>
<gene>
    <name evidence="3" type="ORF">MNV_90012</name>
</gene>
<keyword evidence="4" id="KW-1185">Reference proteome</keyword>
<dbReference type="Pfam" id="PF02517">
    <property type="entry name" value="Rce1-like"/>
    <property type="match status" value="1"/>
</dbReference>
<feature type="transmembrane region" description="Helical" evidence="1">
    <location>
        <begin position="12"/>
        <end position="31"/>
    </location>
</feature>
<feature type="transmembrane region" description="Helical" evidence="1">
    <location>
        <begin position="257"/>
        <end position="276"/>
    </location>
</feature>
<dbReference type="EMBL" id="FZMP01000240">
    <property type="protein sequence ID" value="SNQ62798.1"/>
    <property type="molecule type" value="Genomic_DNA"/>
</dbReference>
<feature type="transmembrane region" description="Helical" evidence="1">
    <location>
        <begin position="157"/>
        <end position="179"/>
    </location>
</feature>
<accession>A0A284VUE1</accession>